<keyword evidence="1" id="KW-1133">Transmembrane helix</keyword>
<proteinExistence type="predicted"/>
<keyword evidence="3" id="KW-1185">Reference proteome</keyword>
<evidence type="ECO:0000313" key="2">
    <source>
        <dbReference type="EMBL" id="SEN20809.1"/>
    </source>
</evidence>
<keyword evidence="1" id="KW-0812">Transmembrane</keyword>
<organism evidence="2 3">
    <name type="scientific">Peptostreptococcus russellii</name>
    <dbReference type="NCBI Taxonomy" id="215200"/>
    <lineage>
        <taxon>Bacteria</taxon>
        <taxon>Bacillati</taxon>
        <taxon>Bacillota</taxon>
        <taxon>Clostridia</taxon>
        <taxon>Peptostreptococcales</taxon>
        <taxon>Peptostreptococcaceae</taxon>
        <taxon>Peptostreptococcus</taxon>
    </lineage>
</organism>
<feature type="transmembrane region" description="Helical" evidence="1">
    <location>
        <begin position="64"/>
        <end position="85"/>
    </location>
</feature>
<dbReference type="Proteomes" id="UP000199512">
    <property type="component" value="Unassembled WGS sequence"/>
</dbReference>
<dbReference type="AlphaFoldDB" id="A0A1H8EMT2"/>
<gene>
    <name evidence="2" type="ORF">SAMN05216454_101180</name>
</gene>
<keyword evidence="1" id="KW-0472">Membrane</keyword>
<feature type="transmembrane region" description="Helical" evidence="1">
    <location>
        <begin position="36"/>
        <end position="58"/>
    </location>
</feature>
<dbReference type="STRING" id="215200.SAMN05216454_101180"/>
<sequence length="124" mass="14545">MTLFCVIKQILNERMVKILKDIIIKITSFFSRAIRYFVFSTLLSFSVCIVLIIANFFMGVRVSVGFYFMLTALFDLALTALLCIYNSHKMFIPINKPLIKKLEREKVERARRAKREKRRGRNAS</sequence>
<evidence type="ECO:0000313" key="3">
    <source>
        <dbReference type="Proteomes" id="UP000199512"/>
    </source>
</evidence>
<reference evidence="2 3" key="1">
    <citation type="submission" date="2016-10" db="EMBL/GenBank/DDBJ databases">
        <authorList>
            <person name="de Groot N.N."/>
        </authorList>
    </citation>
    <scope>NUCLEOTIDE SEQUENCE [LARGE SCALE GENOMIC DNA]</scope>
    <source>
        <strain evidence="2 3">Calf135</strain>
    </source>
</reference>
<evidence type="ECO:0000256" key="1">
    <source>
        <dbReference type="SAM" id="Phobius"/>
    </source>
</evidence>
<accession>A0A1H8EMT2</accession>
<dbReference type="EMBL" id="FODF01000001">
    <property type="protein sequence ID" value="SEN20809.1"/>
    <property type="molecule type" value="Genomic_DNA"/>
</dbReference>
<name>A0A1H8EMT2_9FIRM</name>
<protein>
    <submittedName>
        <fullName evidence="2">Uncharacterized protein</fullName>
    </submittedName>
</protein>